<protein>
    <submittedName>
        <fullName evidence="1">Uncharacterized protein</fullName>
    </submittedName>
</protein>
<sequence length="47" mass="5438">CRGRSSSASGAGFARRRDIRKHRPLKRLSWKLRGAGRVERRIARVYS</sequence>
<accession>A0A6J4K697</accession>
<reference evidence="1" key="1">
    <citation type="submission" date="2020-02" db="EMBL/GenBank/DDBJ databases">
        <authorList>
            <person name="Meier V. D."/>
        </authorList>
    </citation>
    <scope>NUCLEOTIDE SEQUENCE</scope>
    <source>
        <strain evidence="1">AVDCRST_MAG89</strain>
    </source>
</reference>
<feature type="non-terminal residue" evidence="1">
    <location>
        <position position="47"/>
    </location>
</feature>
<organism evidence="1">
    <name type="scientific">uncultured Gemmatimonadota bacterium</name>
    <dbReference type="NCBI Taxonomy" id="203437"/>
    <lineage>
        <taxon>Bacteria</taxon>
        <taxon>Pseudomonadati</taxon>
        <taxon>Gemmatimonadota</taxon>
        <taxon>environmental samples</taxon>
    </lineage>
</organism>
<name>A0A6J4K697_9BACT</name>
<feature type="non-terminal residue" evidence="1">
    <location>
        <position position="1"/>
    </location>
</feature>
<proteinExistence type="predicted"/>
<dbReference type="AlphaFoldDB" id="A0A6J4K697"/>
<gene>
    <name evidence="1" type="ORF">AVDCRST_MAG89-188</name>
</gene>
<evidence type="ECO:0000313" key="1">
    <source>
        <dbReference type="EMBL" id="CAA9296844.1"/>
    </source>
</evidence>
<dbReference type="EMBL" id="CADCTV010000041">
    <property type="protein sequence ID" value="CAA9296844.1"/>
    <property type="molecule type" value="Genomic_DNA"/>
</dbReference>